<comment type="caution">
    <text evidence="2">The sequence shown here is derived from an EMBL/GenBank/DDBJ whole genome shotgun (WGS) entry which is preliminary data.</text>
</comment>
<evidence type="ECO:0000313" key="3">
    <source>
        <dbReference type="Proteomes" id="UP000320475"/>
    </source>
</evidence>
<sequence length="99" mass="11037">MQIAHPKHISPTTVSHQRSRSDSGNARSDYLLRTVSPRYESLPLSSPISAARPTTSPTITLTHAMSFNEEILPAENPYVVFRSVVTTWTADDVSDWIQI</sequence>
<dbReference type="Proteomes" id="UP000320475">
    <property type="component" value="Unassembled WGS sequence"/>
</dbReference>
<dbReference type="AlphaFoldDB" id="A0A507DEW8"/>
<name>A0A507DEW8_9FUNG</name>
<proteinExistence type="predicted"/>
<gene>
    <name evidence="2" type="ORF">SeLEV6574_g01251</name>
</gene>
<feature type="region of interest" description="Disordered" evidence="1">
    <location>
        <begin position="1"/>
        <end position="30"/>
    </location>
</feature>
<evidence type="ECO:0000313" key="2">
    <source>
        <dbReference type="EMBL" id="TPX49865.1"/>
    </source>
</evidence>
<protein>
    <submittedName>
        <fullName evidence="2">Uncharacterized protein</fullName>
    </submittedName>
</protein>
<evidence type="ECO:0000256" key="1">
    <source>
        <dbReference type="SAM" id="MobiDB-lite"/>
    </source>
</evidence>
<feature type="compositionally biased region" description="Polar residues" evidence="1">
    <location>
        <begin position="10"/>
        <end position="26"/>
    </location>
</feature>
<accession>A0A507DEW8</accession>
<dbReference type="VEuPathDB" id="FungiDB:SeMB42_g04809"/>
<dbReference type="EMBL" id="QEAM01000026">
    <property type="protein sequence ID" value="TPX49865.1"/>
    <property type="molecule type" value="Genomic_DNA"/>
</dbReference>
<organism evidence="2 3">
    <name type="scientific">Synchytrium endobioticum</name>
    <dbReference type="NCBI Taxonomy" id="286115"/>
    <lineage>
        <taxon>Eukaryota</taxon>
        <taxon>Fungi</taxon>
        <taxon>Fungi incertae sedis</taxon>
        <taxon>Chytridiomycota</taxon>
        <taxon>Chytridiomycota incertae sedis</taxon>
        <taxon>Chytridiomycetes</taxon>
        <taxon>Synchytriales</taxon>
        <taxon>Synchytriaceae</taxon>
        <taxon>Synchytrium</taxon>
    </lineage>
</organism>
<reference evidence="2 3" key="1">
    <citation type="journal article" date="2019" name="Sci. Rep.">
        <title>Comparative genomics of chytrid fungi reveal insights into the obligate biotrophic and pathogenic lifestyle of Synchytrium endobioticum.</title>
        <authorList>
            <person name="van de Vossenberg B.T.L.H."/>
            <person name="Warris S."/>
            <person name="Nguyen H.D.T."/>
            <person name="van Gent-Pelzer M.P.E."/>
            <person name="Joly D.L."/>
            <person name="van de Geest H.C."/>
            <person name="Bonants P.J.M."/>
            <person name="Smith D.S."/>
            <person name="Levesque C.A."/>
            <person name="van der Lee T.A.J."/>
        </authorList>
    </citation>
    <scope>NUCLEOTIDE SEQUENCE [LARGE SCALE GENOMIC DNA]</scope>
    <source>
        <strain evidence="2 3">LEV6574</strain>
    </source>
</reference>